<proteinExistence type="predicted"/>
<gene>
    <name evidence="1" type="ORF">M3M37_05480</name>
</gene>
<dbReference type="RefSeq" id="WP_252794759.1">
    <property type="nucleotide sequence ID" value="NZ_CP097121.1"/>
</dbReference>
<reference evidence="1" key="1">
    <citation type="submission" date="2022-05" db="EMBL/GenBank/DDBJ databases">
        <authorList>
            <person name="Oliphant S.A."/>
            <person name="Watson-Haigh N.S."/>
            <person name="Sumby K.M."/>
            <person name="Gardner J.M."/>
            <person name="Jiranek V."/>
        </authorList>
    </citation>
    <scope>NUCLEOTIDE SEQUENCE</scope>
    <source>
        <strain evidence="1">KI4_A6</strain>
    </source>
</reference>
<dbReference type="Proteomes" id="UP001056164">
    <property type="component" value="Chromosome"/>
</dbReference>
<evidence type="ECO:0008006" key="3">
    <source>
        <dbReference type="Google" id="ProtNLM"/>
    </source>
</evidence>
<name>A0ABY5BZ27_9LACO</name>
<keyword evidence="2" id="KW-1185">Reference proteome</keyword>
<organism evidence="1 2">
    <name type="scientific">Fructilactobacillus carniphilus</name>
    <dbReference type="NCBI Taxonomy" id="2940297"/>
    <lineage>
        <taxon>Bacteria</taxon>
        <taxon>Bacillati</taxon>
        <taxon>Bacillota</taxon>
        <taxon>Bacilli</taxon>
        <taxon>Lactobacillales</taxon>
        <taxon>Lactobacillaceae</taxon>
        <taxon>Fructilactobacillus</taxon>
    </lineage>
</organism>
<dbReference type="EMBL" id="CP097121">
    <property type="protein sequence ID" value="USS90295.1"/>
    <property type="molecule type" value="Genomic_DNA"/>
</dbReference>
<protein>
    <recommendedName>
        <fullName evidence="3">TIGR04197 family type VII secretion effector</fullName>
    </recommendedName>
</protein>
<evidence type="ECO:0000313" key="2">
    <source>
        <dbReference type="Proteomes" id="UP001056164"/>
    </source>
</evidence>
<evidence type="ECO:0000313" key="1">
    <source>
        <dbReference type="EMBL" id="USS90295.1"/>
    </source>
</evidence>
<sequence>MVKISSDSGIVQEAVSGLQHFNPINVNKSNASYSNIAGLLAGNNSVRKLAKATNSMEKLLQDKAMTFTKVDTKKHGDDASLAQGFK</sequence>
<accession>A0ABY5BZ27</accession>